<comment type="caution">
    <text evidence="3">The sequence shown here is derived from an EMBL/GenBank/DDBJ whole genome shotgun (WGS) entry which is preliminary data.</text>
</comment>
<organism evidence="3 4">
    <name type="scientific">Candidatus Clostridium stratigraminis</name>
    <dbReference type="NCBI Taxonomy" id="3381661"/>
    <lineage>
        <taxon>Bacteria</taxon>
        <taxon>Bacillati</taxon>
        <taxon>Bacillota</taxon>
        <taxon>Clostridia</taxon>
        <taxon>Eubacteriales</taxon>
        <taxon>Clostridiaceae</taxon>
        <taxon>Clostridium</taxon>
    </lineage>
</organism>
<dbReference type="RefSeq" id="WP_406771030.1">
    <property type="nucleotide sequence ID" value="NZ_JBJHZZ010000022.1"/>
</dbReference>
<dbReference type="InterPro" id="IPR049492">
    <property type="entry name" value="BD-FAE-like_dom"/>
</dbReference>
<feature type="domain" description="BD-FAE-like" evidence="2">
    <location>
        <begin position="47"/>
        <end position="243"/>
    </location>
</feature>
<dbReference type="EMBL" id="JBJHZZ010000022">
    <property type="protein sequence ID" value="MFL0248602.1"/>
    <property type="molecule type" value="Genomic_DNA"/>
</dbReference>
<dbReference type="GO" id="GO:0016787">
    <property type="term" value="F:hydrolase activity"/>
    <property type="evidence" value="ECO:0007669"/>
    <property type="project" value="UniProtKB-KW"/>
</dbReference>
<accession>A0ABW8TA64</accession>
<protein>
    <submittedName>
        <fullName evidence="3">Alpha/beta hydrolase</fullName>
    </submittedName>
</protein>
<dbReference type="InterPro" id="IPR050300">
    <property type="entry name" value="GDXG_lipolytic_enzyme"/>
</dbReference>
<dbReference type="Gene3D" id="3.40.50.1820">
    <property type="entry name" value="alpha/beta hydrolase"/>
    <property type="match status" value="1"/>
</dbReference>
<reference evidence="3 4" key="1">
    <citation type="submission" date="2024-11" db="EMBL/GenBank/DDBJ databases">
        <authorList>
            <person name="Heng Y.C."/>
            <person name="Lim A.C.H."/>
            <person name="Lee J.K.Y."/>
            <person name="Kittelmann S."/>
        </authorList>
    </citation>
    <scope>NUCLEOTIDE SEQUENCE [LARGE SCALE GENOMIC DNA]</scope>
    <source>
        <strain evidence="3 4">WILCCON 0185</strain>
    </source>
</reference>
<evidence type="ECO:0000256" key="1">
    <source>
        <dbReference type="ARBA" id="ARBA00022801"/>
    </source>
</evidence>
<dbReference type="Pfam" id="PF20434">
    <property type="entry name" value="BD-FAE"/>
    <property type="match status" value="1"/>
</dbReference>
<gene>
    <name evidence="3" type="ORF">ACJDUG_16785</name>
</gene>
<dbReference type="Proteomes" id="UP001623591">
    <property type="component" value="Unassembled WGS sequence"/>
</dbReference>
<proteinExistence type="predicted"/>
<dbReference type="PANTHER" id="PTHR48081">
    <property type="entry name" value="AB HYDROLASE SUPERFAMILY PROTEIN C4A8.06C"/>
    <property type="match status" value="1"/>
</dbReference>
<dbReference type="InterPro" id="IPR029058">
    <property type="entry name" value="AB_hydrolase_fold"/>
</dbReference>
<evidence type="ECO:0000313" key="4">
    <source>
        <dbReference type="Proteomes" id="UP001623591"/>
    </source>
</evidence>
<evidence type="ECO:0000313" key="3">
    <source>
        <dbReference type="EMBL" id="MFL0248602.1"/>
    </source>
</evidence>
<sequence>MSVTSKILNVLFKKGDAIRDKGLITPDDINRYDDLDYYGDEMENHFLDVYYPSSEERPLPVIISVHGGGWVYGSKEVYQYYCMNLARSGFTVVNFNYRLAPKYKFPAALEDVNAVFHWVKKNAEKFHVDLNNLFVVGDSAGAQIASQYSAIITNVNYAKMFNLKTPNIKIKALGLNCGMFDPLDRVRKDGNKLVNRLLKNLLIDYLGKEIYKYEKEMDFQSNITPEYPPAFITCSVNDKLVGCKPVFLDKLRNAGITYIYKEYGHNNRSDNHVFHLDIKKDQAIKLNDEQVEFFYKYRS</sequence>
<keyword evidence="1 3" id="KW-0378">Hydrolase</keyword>
<dbReference type="SUPFAM" id="SSF53474">
    <property type="entry name" value="alpha/beta-Hydrolases"/>
    <property type="match status" value="1"/>
</dbReference>
<name>A0ABW8TA64_9CLOT</name>
<evidence type="ECO:0000259" key="2">
    <source>
        <dbReference type="Pfam" id="PF20434"/>
    </source>
</evidence>
<keyword evidence="4" id="KW-1185">Reference proteome</keyword>